<proteinExistence type="predicted"/>
<reference evidence="3 4" key="1">
    <citation type="submission" date="2023-04" db="EMBL/GenBank/DDBJ databases">
        <title>Genome of Basidiobolus ranarum AG-B5.</title>
        <authorList>
            <person name="Stajich J.E."/>
            <person name="Carter-House D."/>
            <person name="Gryganskyi A."/>
        </authorList>
    </citation>
    <scope>NUCLEOTIDE SEQUENCE [LARGE SCALE GENOMIC DNA]</scope>
    <source>
        <strain evidence="3 4">AG-B5</strain>
    </source>
</reference>
<protein>
    <submittedName>
        <fullName evidence="3">Uncharacterized protein</fullName>
    </submittedName>
</protein>
<organism evidence="3 4">
    <name type="scientific">Basidiobolus ranarum</name>
    <dbReference type="NCBI Taxonomy" id="34480"/>
    <lineage>
        <taxon>Eukaryota</taxon>
        <taxon>Fungi</taxon>
        <taxon>Fungi incertae sedis</taxon>
        <taxon>Zoopagomycota</taxon>
        <taxon>Entomophthoromycotina</taxon>
        <taxon>Basidiobolomycetes</taxon>
        <taxon>Basidiobolales</taxon>
        <taxon>Basidiobolaceae</taxon>
        <taxon>Basidiobolus</taxon>
    </lineage>
</organism>
<name>A0ABR2WE80_9FUNG</name>
<gene>
    <name evidence="3" type="ORF">K7432_016818</name>
</gene>
<feature type="transmembrane region" description="Helical" evidence="2">
    <location>
        <begin position="144"/>
        <end position="163"/>
    </location>
</feature>
<keyword evidence="2" id="KW-0812">Transmembrane</keyword>
<keyword evidence="2" id="KW-1133">Transmembrane helix</keyword>
<evidence type="ECO:0000256" key="1">
    <source>
        <dbReference type="SAM" id="MobiDB-lite"/>
    </source>
</evidence>
<keyword evidence="2" id="KW-0472">Membrane</keyword>
<accession>A0ABR2WE80</accession>
<evidence type="ECO:0000313" key="4">
    <source>
        <dbReference type="Proteomes" id="UP001479436"/>
    </source>
</evidence>
<feature type="transmembrane region" description="Helical" evidence="2">
    <location>
        <begin position="169"/>
        <end position="186"/>
    </location>
</feature>
<dbReference type="Proteomes" id="UP001479436">
    <property type="component" value="Unassembled WGS sequence"/>
</dbReference>
<feature type="transmembrane region" description="Helical" evidence="2">
    <location>
        <begin position="6"/>
        <end position="21"/>
    </location>
</feature>
<feature type="compositionally biased region" description="Basic and acidic residues" evidence="1">
    <location>
        <begin position="236"/>
        <end position="249"/>
    </location>
</feature>
<comment type="caution">
    <text evidence="3">The sequence shown here is derived from an EMBL/GenBank/DDBJ whole genome shotgun (WGS) entry which is preliminary data.</text>
</comment>
<evidence type="ECO:0000313" key="3">
    <source>
        <dbReference type="EMBL" id="KAK9759803.1"/>
    </source>
</evidence>
<evidence type="ECO:0000256" key="2">
    <source>
        <dbReference type="SAM" id="Phobius"/>
    </source>
</evidence>
<feature type="region of interest" description="Disordered" evidence="1">
    <location>
        <begin position="236"/>
        <end position="258"/>
    </location>
</feature>
<keyword evidence="4" id="KW-1185">Reference proteome</keyword>
<feature type="transmembrane region" description="Helical" evidence="2">
    <location>
        <begin position="28"/>
        <end position="48"/>
    </location>
</feature>
<sequence length="258" mass="29856">MCIQALYPFILAYNALAYLYGSYSLERLAVFLVTVWAVGFIRALYAFFTTLKLVGKDEQVNKYDFDSRLSQEGVRIPLLCTSWVLYARFDFFLFSFYGFYYFFFLIPSKMYAMITPHVTQWGTSARSASEMRKGDSFLERTSHVLIHIPWFIAFVVGVGRLLWVLFGSALAWLVLILIIAPLTMLYGDIIKRYLCCCTCESDLEKQADSELQEKLVRSRLINVDNSSWPTYSLISKESHSHHEDEKSATEVEVTQTQY</sequence>
<feature type="transmembrane region" description="Helical" evidence="2">
    <location>
        <begin position="85"/>
        <end position="106"/>
    </location>
</feature>
<dbReference type="EMBL" id="JASJQH010003049">
    <property type="protein sequence ID" value="KAK9759803.1"/>
    <property type="molecule type" value="Genomic_DNA"/>
</dbReference>